<dbReference type="InterPro" id="IPR003609">
    <property type="entry name" value="Pan_app"/>
</dbReference>
<dbReference type="SMART" id="SM00473">
    <property type="entry name" value="PAN_AP"/>
    <property type="match status" value="1"/>
</dbReference>
<dbReference type="Proteomes" id="UP000036681">
    <property type="component" value="Unplaced"/>
</dbReference>
<evidence type="ECO:0000313" key="2">
    <source>
        <dbReference type="Proteomes" id="UP000036681"/>
    </source>
</evidence>
<dbReference type="WBParaSite" id="ALUE_0001531501-mRNA-1">
    <property type="protein sequence ID" value="ALUE_0001531501-mRNA-1"/>
    <property type="gene ID" value="ALUE_0001531501"/>
</dbReference>
<evidence type="ECO:0000313" key="3">
    <source>
        <dbReference type="WBParaSite" id="ALUE_0001531501-mRNA-1"/>
    </source>
</evidence>
<dbReference type="SUPFAM" id="SSF57414">
    <property type="entry name" value="Hairpin loop containing domain-like"/>
    <property type="match status" value="1"/>
</dbReference>
<dbReference type="Pfam" id="PF00024">
    <property type="entry name" value="PAN_1"/>
    <property type="match status" value="1"/>
</dbReference>
<keyword evidence="2" id="KW-1185">Reference proteome</keyword>
<organism evidence="2 3">
    <name type="scientific">Ascaris lumbricoides</name>
    <name type="common">Giant roundworm</name>
    <dbReference type="NCBI Taxonomy" id="6252"/>
    <lineage>
        <taxon>Eukaryota</taxon>
        <taxon>Metazoa</taxon>
        <taxon>Ecdysozoa</taxon>
        <taxon>Nematoda</taxon>
        <taxon>Chromadorea</taxon>
        <taxon>Rhabditida</taxon>
        <taxon>Spirurina</taxon>
        <taxon>Ascaridomorpha</taxon>
        <taxon>Ascaridoidea</taxon>
        <taxon>Ascarididae</taxon>
        <taxon>Ascaris</taxon>
    </lineage>
</organism>
<sequence length="178" mass="20659">LKYFLENLNLYEPICVDRSLELRCSLPYLFEKFQNKRLVSIEPLAESHNFSLEQCIEHCLYERNCRSLNYGYDRICRLLPMGSDDQSGRLTDDDNNDFYELSCKLATLPESGNEEVVQPPAVSAEFRAGVLIGVCHIRYQKLPLQSIQTYCNMRTFLQYNFDYESECILKITGIAVGR</sequence>
<proteinExistence type="predicted"/>
<accession>A0A0M3IBY8</accession>
<dbReference type="AlphaFoldDB" id="A0A0M3IBY8"/>
<dbReference type="PROSITE" id="PS50948">
    <property type="entry name" value="PAN"/>
    <property type="match status" value="1"/>
</dbReference>
<feature type="domain" description="Apple" evidence="1">
    <location>
        <begin position="24"/>
        <end position="103"/>
    </location>
</feature>
<reference evidence="3" key="1">
    <citation type="submission" date="2017-02" db="UniProtKB">
        <authorList>
            <consortium name="WormBaseParasite"/>
        </authorList>
    </citation>
    <scope>IDENTIFICATION</scope>
</reference>
<name>A0A0M3IBY8_ASCLU</name>
<dbReference type="Gene3D" id="3.50.4.10">
    <property type="entry name" value="Hepatocyte Growth Factor"/>
    <property type="match status" value="1"/>
</dbReference>
<protein>
    <submittedName>
        <fullName evidence="3">Apple domain-containing protein</fullName>
    </submittedName>
</protein>
<evidence type="ECO:0000259" key="1">
    <source>
        <dbReference type="PROSITE" id="PS50948"/>
    </source>
</evidence>